<organism evidence="3 4">
    <name type="scientific">Ceraceosorus bombacis</name>
    <dbReference type="NCBI Taxonomy" id="401625"/>
    <lineage>
        <taxon>Eukaryota</taxon>
        <taxon>Fungi</taxon>
        <taxon>Dikarya</taxon>
        <taxon>Basidiomycota</taxon>
        <taxon>Ustilaginomycotina</taxon>
        <taxon>Exobasidiomycetes</taxon>
        <taxon>Ceraceosorales</taxon>
        <taxon>Ceraceosoraceae</taxon>
        <taxon>Ceraceosorus</taxon>
    </lineage>
</organism>
<name>A0A0P1BP86_9BASI</name>
<dbReference type="InterPro" id="IPR007303">
    <property type="entry name" value="TIP41-like"/>
</dbReference>
<comment type="similarity">
    <text evidence="1">Belongs to the TIP41 family.</text>
</comment>
<evidence type="ECO:0000313" key="4">
    <source>
        <dbReference type="Proteomes" id="UP000054845"/>
    </source>
</evidence>
<dbReference type="OrthoDB" id="10253878at2759"/>
<proteinExistence type="inferred from homology"/>
<dbReference type="InterPro" id="IPR051330">
    <property type="entry name" value="Phosphatase_reg/MetRdx"/>
</dbReference>
<reference evidence="3 4" key="1">
    <citation type="submission" date="2014-09" db="EMBL/GenBank/DDBJ databases">
        <authorList>
            <person name="Magalhaes I.L.F."/>
            <person name="Oliveira U."/>
            <person name="Santos F.R."/>
            <person name="Vidigal T.H.D.A."/>
            <person name="Brescovit A.D."/>
            <person name="Santos A.J."/>
        </authorList>
    </citation>
    <scope>NUCLEOTIDE SEQUENCE [LARGE SCALE GENOMIC DNA]</scope>
</reference>
<dbReference type="AlphaFoldDB" id="A0A0P1BP86"/>
<dbReference type="GO" id="GO:0031929">
    <property type="term" value="P:TOR signaling"/>
    <property type="evidence" value="ECO:0007669"/>
    <property type="project" value="TreeGrafter"/>
</dbReference>
<sequence>MSNLLGSNGSGMPSISGSSSASHELFDYTSSASGSVPHEPSSHASAPSPTSIADTLRHKGIKIAGFTIRVTHGSIASSSAIDQLSSDLEIPMPEMPFLSNRVSIQHEPTGWKYDLDSVEALKCVEGVAEGHKLQGISFGVAGSTTARARVGERKKRRNKVKVAYAKDGDAPMEASGTAIGAARDYDWTYTSTYAGTEQIAPPPGRPEDASAKGPSTASPVWAPAAQLASKFRPASDPATDRIPTERLGPGTEPILFFDEVVLFEDELGDNGTSAVSVKVVSTYAEQCGDGT</sequence>
<keyword evidence="4" id="KW-1185">Reference proteome</keyword>
<dbReference type="STRING" id="401625.A0A0P1BP86"/>
<feature type="region of interest" description="Disordered" evidence="2">
    <location>
        <begin position="196"/>
        <end position="250"/>
    </location>
</feature>
<protein>
    <submittedName>
        <fullName evidence="3">Uncharacterized conserved protein</fullName>
    </submittedName>
</protein>
<evidence type="ECO:0000256" key="2">
    <source>
        <dbReference type="SAM" id="MobiDB-lite"/>
    </source>
</evidence>
<dbReference type="GO" id="GO:0005829">
    <property type="term" value="C:cytosol"/>
    <property type="evidence" value="ECO:0007669"/>
    <property type="project" value="TreeGrafter"/>
</dbReference>
<feature type="compositionally biased region" description="Low complexity" evidence="2">
    <location>
        <begin position="35"/>
        <end position="51"/>
    </location>
</feature>
<evidence type="ECO:0000256" key="1">
    <source>
        <dbReference type="ARBA" id="ARBA00006658"/>
    </source>
</evidence>
<dbReference type="Proteomes" id="UP000054845">
    <property type="component" value="Unassembled WGS sequence"/>
</dbReference>
<feature type="region of interest" description="Disordered" evidence="2">
    <location>
        <begin position="1"/>
        <end position="52"/>
    </location>
</feature>
<accession>A0A0P1BP86</accession>
<evidence type="ECO:0000313" key="3">
    <source>
        <dbReference type="EMBL" id="CEH17996.1"/>
    </source>
</evidence>
<feature type="compositionally biased region" description="Low complexity" evidence="2">
    <location>
        <begin position="1"/>
        <end position="22"/>
    </location>
</feature>
<dbReference type="PANTHER" id="PTHR21021:SF16">
    <property type="entry name" value="TIP41-LIKE PROTEIN"/>
    <property type="match status" value="1"/>
</dbReference>
<dbReference type="Pfam" id="PF04176">
    <property type="entry name" value="TIP41"/>
    <property type="match status" value="1"/>
</dbReference>
<dbReference type="EMBL" id="CCYA01000269">
    <property type="protein sequence ID" value="CEH17996.1"/>
    <property type="molecule type" value="Genomic_DNA"/>
</dbReference>
<dbReference type="PANTHER" id="PTHR21021">
    <property type="entry name" value="GAF/PUTATIVE CYTOSKELETAL PROTEIN"/>
    <property type="match status" value="1"/>
</dbReference>